<reference evidence="2" key="1">
    <citation type="journal article" date="2014" name="Int. J. Syst. Evol. Microbiol.">
        <title>Complete genome sequence of Corynebacterium casei LMG S-19264T (=DSM 44701T), isolated from a smear-ripened cheese.</title>
        <authorList>
            <consortium name="US DOE Joint Genome Institute (JGI-PGF)"/>
            <person name="Walter F."/>
            <person name="Albersmeier A."/>
            <person name="Kalinowski J."/>
            <person name="Ruckert C."/>
        </authorList>
    </citation>
    <scope>NUCLEOTIDE SEQUENCE</scope>
    <source>
        <strain evidence="2">KCTC 42731</strain>
    </source>
</reference>
<keyword evidence="1" id="KW-0812">Transmembrane</keyword>
<dbReference type="InterPro" id="IPR013901">
    <property type="entry name" value="Anthrone_oxy"/>
</dbReference>
<proteinExistence type="predicted"/>
<evidence type="ECO:0000313" key="2">
    <source>
        <dbReference type="EMBL" id="GHG06197.1"/>
    </source>
</evidence>
<accession>A0A919BPS1</accession>
<sequence>MDVFDIVIVVTAFLCSLVAGFLFSYAIVVMPGIKGLDNKQFIKTFQITDRVIQNNQPLFMLIWLGSALAMIICAFTGFSKLQGVDFGLLMLATIAYLVGVQASTIIIHLPLNNTLQNYDVDTMSEDELHTARLAFEPRWNRSNLIRTIIACFVSFLLIVLALRQ</sequence>
<dbReference type="EMBL" id="BNCK01000012">
    <property type="protein sequence ID" value="GHG06197.1"/>
    <property type="molecule type" value="Genomic_DNA"/>
</dbReference>
<comment type="caution">
    <text evidence="2">The sequence shown here is derived from an EMBL/GenBank/DDBJ whole genome shotgun (WGS) entry which is preliminary data.</text>
</comment>
<dbReference type="AlphaFoldDB" id="A0A919BPS1"/>
<evidence type="ECO:0000256" key="1">
    <source>
        <dbReference type="SAM" id="Phobius"/>
    </source>
</evidence>
<protein>
    <recommendedName>
        <fullName evidence="4">DUF1772 domain-containing protein</fullName>
    </recommendedName>
</protein>
<feature type="transmembrane region" description="Helical" evidence="1">
    <location>
        <begin position="86"/>
        <end position="109"/>
    </location>
</feature>
<evidence type="ECO:0008006" key="4">
    <source>
        <dbReference type="Google" id="ProtNLM"/>
    </source>
</evidence>
<feature type="transmembrane region" description="Helical" evidence="1">
    <location>
        <begin position="58"/>
        <end position="79"/>
    </location>
</feature>
<keyword evidence="3" id="KW-1185">Reference proteome</keyword>
<gene>
    <name evidence="2" type="ORF">GCM10017161_39800</name>
</gene>
<name>A0A919BPS1_9GAMM</name>
<keyword evidence="1" id="KW-0472">Membrane</keyword>
<reference evidence="2" key="2">
    <citation type="submission" date="2020-09" db="EMBL/GenBank/DDBJ databases">
        <authorList>
            <person name="Sun Q."/>
            <person name="Kim S."/>
        </authorList>
    </citation>
    <scope>NUCLEOTIDE SEQUENCE</scope>
    <source>
        <strain evidence="2">KCTC 42731</strain>
    </source>
</reference>
<dbReference type="Pfam" id="PF08592">
    <property type="entry name" value="Anthrone_oxy"/>
    <property type="match status" value="1"/>
</dbReference>
<dbReference type="RefSeq" id="WP_189774346.1">
    <property type="nucleotide sequence ID" value="NZ_BNCK01000012.1"/>
</dbReference>
<dbReference type="Proteomes" id="UP000623842">
    <property type="component" value="Unassembled WGS sequence"/>
</dbReference>
<keyword evidence="1" id="KW-1133">Transmembrane helix</keyword>
<organism evidence="2 3">
    <name type="scientific">Thalassotalea marina</name>
    <dbReference type="NCBI Taxonomy" id="1673741"/>
    <lineage>
        <taxon>Bacteria</taxon>
        <taxon>Pseudomonadati</taxon>
        <taxon>Pseudomonadota</taxon>
        <taxon>Gammaproteobacteria</taxon>
        <taxon>Alteromonadales</taxon>
        <taxon>Colwelliaceae</taxon>
        <taxon>Thalassotalea</taxon>
    </lineage>
</organism>
<feature type="transmembrane region" description="Helical" evidence="1">
    <location>
        <begin position="144"/>
        <end position="162"/>
    </location>
</feature>
<feature type="transmembrane region" description="Helical" evidence="1">
    <location>
        <begin position="7"/>
        <end position="28"/>
    </location>
</feature>
<evidence type="ECO:0000313" key="3">
    <source>
        <dbReference type="Proteomes" id="UP000623842"/>
    </source>
</evidence>